<proteinExistence type="predicted"/>
<gene>
    <name evidence="1" type="ORF">C8F04DRAFT_1389232</name>
</gene>
<organism evidence="1 2">
    <name type="scientific">Mycena alexandri</name>
    <dbReference type="NCBI Taxonomy" id="1745969"/>
    <lineage>
        <taxon>Eukaryota</taxon>
        <taxon>Fungi</taxon>
        <taxon>Dikarya</taxon>
        <taxon>Basidiomycota</taxon>
        <taxon>Agaricomycotina</taxon>
        <taxon>Agaricomycetes</taxon>
        <taxon>Agaricomycetidae</taxon>
        <taxon>Agaricales</taxon>
        <taxon>Marasmiineae</taxon>
        <taxon>Mycenaceae</taxon>
        <taxon>Mycena</taxon>
    </lineage>
</organism>
<dbReference type="PANTHER" id="PTHR35569">
    <property type="entry name" value="CYANAMIDE HYDRATASE DDI2-RELATED"/>
    <property type="match status" value="1"/>
</dbReference>
<evidence type="ECO:0000313" key="1">
    <source>
        <dbReference type="EMBL" id="KAJ7044391.1"/>
    </source>
</evidence>
<dbReference type="EMBL" id="JARJCM010000007">
    <property type="protein sequence ID" value="KAJ7044391.1"/>
    <property type="molecule type" value="Genomic_DNA"/>
</dbReference>
<comment type="caution">
    <text evidence="1">The sequence shown here is derived from an EMBL/GenBank/DDBJ whole genome shotgun (WGS) entry which is preliminary data.</text>
</comment>
<protein>
    <submittedName>
        <fullName evidence="1">Uncharacterized protein</fullName>
    </submittedName>
</protein>
<name>A0AAD6XDV2_9AGAR</name>
<reference evidence="1" key="1">
    <citation type="submission" date="2023-03" db="EMBL/GenBank/DDBJ databases">
        <title>Massive genome expansion in bonnet fungi (Mycena s.s.) driven by repeated elements and novel gene families across ecological guilds.</title>
        <authorList>
            <consortium name="Lawrence Berkeley National Laboratory"/>
            <person name="Harder C.B."/>
            <person name="Miyauchi S."/>
            <person name="Viragh M."/>
            <person name="Kuo A."/>
            <person name="Thoen E."/>
            <person name="Andreopoulos B."/>
            <person name="Lu D."/>
            <person name="Skrede I."/>
            <person name="Drula E."/>
            <person name="Henrissat B."/>
            <person name="Morin E."/>
            <person name="Kohler A."/>
            <person name="Barry K."/>
            <person name="LaButti K."/>
            <person name="Morin E."/>
            <person name="Salamov A."/>
            <person name="Lipzen A."/>
            <person name="Mereny Z."/>
            <person name="Hegedus B."/>
            <person name="Baldrian P."/>
            <person name="Stursova M."/>
            <person name="Weitz H."/>
            <person name="Taylor A."/>
            <person name="Grigoriev I.V."/>
            <person name="Nagy L.G."/>
            <person name="Martin F."/>
            <person name="Kauserud H."/>
        </authorList>
    </citation>
    <scope>NUCLEOTIDE SEQUENCE</scope>
    <source>
        <strain evidence="1">CBHHK200</strain>
    </source>
</reference>
<dbReference type="PANTHER" id="PTHR35569:SF1">
    <property type="entry name" value="CYANAMIDE HYDRATASE DDI2-RELATED"/>
    <property type="match status" value="1"/>
</dbReference>
<sequence>MTFPKTFDAYVPSNGADFLALSTFQAKYVPFATLQAVTVSPASDSFAYAKRLAAPGVFAHVLRCFYFALALLHTGFPSGTPGVAQIGFEELSLRLYHYTIYHTSLLHDLAFSNNTEVLAHPAHAMTFELQGAIMTYEHLHAAAPSLDPHQVGDIVQSIVLHTSAWASGSSSANQILLALSAAFDAGGFNGTGIVDYTRLWNPKTVAEIEKAYPYGDAHAEVAGLITSEVTQKPNCLFSHIPGGPAEHNPSRLPISLASLWPRSHSTPPPRLLHVRCVTPAGFACLPVISALTARACNSHHPFARQPPTHRTRPPSSLPANIAYTRRARRCLITPTRTSKHALRRIPVAKGTDIAHGDIRRRMTRSASGTVPLIATRASVQEQEI</sequence>
<dbReference type="Proteomes" id="UP001218188">
    <property type="component" value="Unassembled WGS sequence"/>
</dbReference>
<accession>A0AAD6XDV2</accession>
<evidence type="ECO:0000313" key="2">
    <source>
        <dbReference type="Proteomes" id="UP001218188"/>
    </source>
</evidence>
<keyword evidence="2" id="KW-1185">Reference proteome</keyword>
<dbReference type="AlphaFoldDB" id="A0AAD6XDV2"/>